<feature type="signal peptide" evidence="1">
    <location>
        <begin position="1"/>
        <end position="27"/>
    </location>
</feature>
<keyword evidence="1" id="KW-0732">Signal</keyword>
<name>A0A7S1ZI77_9STRA</name>
<dbReference type="AlphaFoldDB" id="A0A7S1ZI77"/>
<protein>
    <submittedName>
        <fullName evidence="2">Uncharacterized protein</fullName>
    </submittedName>
</protein>
<evidence type="ECO:0000256" key="1">
    <source>
        <dbReference type="SAM" id="SignalP"/>
    </source>
</evidence>
<dbReference type="EMBL" id="HBGN01024735">
    <property type="protein sequence ID" value="CAD9339515.1"/>
    <property type="molecule type" value="Transcribed_RNA"/>
</dbReference>
<proteinExistence type="predicted"/>
<reference evidence="2" key="1">
    <citation type="submission" date="2021-01" db="EMBL/GenBank/DDBJ databases">
        <authorList>
            <person name="Corre E."/>
            <person name="Pelletier E."/>
            <person name="Niang G."/>
            <person name="Scheremetjew M."/>
            <person name="Finn R."/>
            <person name="Kale V."/>
            <person name="Holt S."/>
            <person name="Cochrane G."/>
            <person name="Meng A."/>
            <person name="Brown T."/>
            <person name="Cohen L."/>
        </authorList>
    </citation>
    <scope>NUCLEOTIDE SEQUENCE</scope>
    <source>
        <strain evidence="2">Pop2</strain>
    </source>
</reference>
<sequence length="126" mass="13996">MSIQQNKTRVMALTFYCICLLLSSAQAFTIPQTIATPPSILTTAPQSYSTPSILSNEKTQYQDFLLSTTTLSSLTISSSQEKIGGMTSTERKAGEWFFLAYVVFSLVAGAKEMTTRFTKWNDARKE</sequence>
<evidence type="ECO:0000313" key="2">
    <source>
        <dbReference type="EMBL" id="CAD9339515.1"/>
    </source>
</evidence>
<feature type="chain" id="PRO_5030911617" evidence="1">
    <location>
        <begin position="28"/>
        <end position="126"/>
    </location>
</feature>
<organism evidence="2">
    <name type="scientific">Ditylum brightwellii</name>
    <dbReference type="NCBI Taxonomy" id="49249"/>
    <lineage>
        <taxon>Eukaryota</taxon>
        <taxon>Sar</taxon>
        <taxon>Stramenopiles</taxon>
        <taxon>Ochrophyta</taxon>
        <taxon>Bacillariophyta</taxon>
        <taxon>Mediophyceae</taxon>
        <taxon>Lithodesmiophycidae</taxon>
        <taxon>Lithodesmiales</taxon>
        <taxon>Lithodesmiaceae</taxon>
        <taxon>Ditylum</taxon>
    </lineage>
</organism>
<gene>
    <name evidence="2" type="ORF">DBRI1063_LOCUS15825</name>
</gene>
<accession>A0A7S1ZI77</accession>